<feature type="compositionally biased region" description="Basic and acidic residues" evidence="1">
    <location>
        <begin position="409"/>
        <end position="421"/>
    </location>
</feature>
<evidence type="ECO:0008006" key="4">
    <source>
        <dbReference type="Google" id="ProtNLM"/>
    </source>
</evidence>
<feature type="region of interest" description="Disordered" evidence="1">
    <location>
        <begin position="230"/>
        <end position="254"/>
    </location>
</feature>
<dbReference type="EMBL" id="CAJJDM010000161">
    <property type="protein sequence ID" value="CAD8113754.1"/>
    <property type="molecule type" value="Genomic_DNA"/>
</dbReference>
<dbReference type="OMA" id="YNQITQT"/>
<feature type="compositionally biased region" description="Low complexity" evidence="1">
    <location>
        <begin position="382"/>
        <end position="395"/>
    </location>
</feature>
<comment type="caution">
    <text evidence="2">The sequence shown here is derived from an EMBL/GenBank/DDBJ whole genome shotgun (WGS) entry which is preliminary data.</text>
</comment>
<accession>A0A8S1QET4</accession>
<gene>
    <name evidence="2" type="ORF">PPRIM_AZ9-3.1.T1560090</name>
</gene>
<feature type="region of interest" description="Disordered" evidence="1">
    <location>
        <begin position="455"/>
        <end position="481"/>
    </location>
</feature>
<evidence type="ECO:0000313" key="2">
    <source>
        <dbReference type="EMBL" id="CAD8113754.1"/>
    </source>
</evidence>
<feature type="region of interest" description="Disordered" evidence="1">
    <location>
        <begin position="375"/>
        <end position="435"/>
    </location>
</feature>
<dbReference type="AlphaFoldDB" id="A0A8S1QET4"/>
<reference evidence="2" key="1">
    <citation type="submission" date="2021-01" db="EMBL/GenBank/DDBJ databases">
        <authorList>
            <consortium name="Genoscope - CEA"/>
            <person name="William W."/>
        </authorList>
    </citation>
    <scope>NUCLEOTIDE SEQUENCE</scope>
</reference>
<sequence>MNNSDLRNSRQNQNFQNTTFLQQQYPQYNYKSPTRFAVKPTQTFLGREQNTYKNLGQTQPQAAVLQRTPLEFIINQSNNQRNLIHQSPNQRQNSIKQQKQFLLVKEKSCNKVPFNMVSGGEKPQYSGNNQLIRKSNLPNDQYQNNNLNKVFSQEKHQQQKLLTFLQHQPLNNNEIKQNHDQMKNHQLCQQSTELQTSLDKNQKTQNFNSTYQEGNRQQQYIRDIINNQQGSKQSYSNKQDQNTKQDQMNTRNSSTNQKIIKAKFQIQQIQNNDAKDLQGVNQEIPKTKNLGKTQITYIQRNHYETKQEWQQTNNNDLKNDYNQRTQTNKIEKSQNLKEASKQNQIQQEQQQTNNQDIKNDYNQIIQTNNIEKSQNLKEASKQNQIKQEQQQTNNQDIKNDYNQITQTNKIEKSQNLKEESKQNYFKQEQQQTNNQDIKNDYNQITQTNNIEKSQNLKEASKQNQIQQEQEQTNNQDIKNDYNQITQTNKIEKIEDLKVDSKQNQIQQEQQQTNNQDIKNDYNQITQTNKIEKSQNLKEESKQNYFKQEQQQTNNQDIKNDYNQIIQTNKIESINNHIEKLNKQPNQVTSKNTKPPIALLLGTPGVGKTFLMKTIFNRKIINEYQLYKLQLDDTLSYNFVDTQGFNFEEDIDVREAQISKYQKLFNDNKDQVYSIFIVVNFERTDLMKKNILSIYKFFRKFSSLISIIVTEFQLSDDKDQDEADLTAKLKIFKPRDIIFVERGIRKEDLIKKMKEKSLNQIESDFKFDITDTIFEKADQEEVKQIFDQLKQRLN</sequence>
<keyword evidence="3" id="KW-1185">Reference proteome</keyword>
<evidence type="ECO:0000313" key="3">
    <source>
        <dbReference type="Proteomes" id="UP000688137"/>
    </source>
</evidence>
<feature type="compositionally biased region" description="Low complexity" evidence="1">
    <location>
        <begin position="462"/>
        <end position="475"/>
    </location>
</feature>
<proteinExistence type="predicted"/>
<feature type="compositionally biased region" description="Polar residues" evidence="1">
    <location>
        <begin position="422"/>
        <end position="435"/>
    </location>
</feature>
<dbReference type="Proteomes" id="UP000688137">
    <property type="component" value="Unassembled WGS sequence"/>
</dbReference>
<protein>
    <recommendedName>
        <fullName evidence="4">P-loop containing nucleoside triphosphate hydrolase</fullName>
    </recommendedName>
</protein>
<evidence type="ECO:0000256" key="1">
    <source>
        <dbReference type="SAM" id="MobiDB-lite"/>
    </source>
</evidence>
<organism evidence="2 3">
    <name type="scientific">Paramecium primaurelia</name>
    <dbReference type="NCBI Taxonomy" id="5886"/>
    <lineage>
        <taxon>Eukaryota</taxon>
        <taxon>Sar</taxon>
        <taxon>Alveolata</taxon>
        <taxon>Ciliophora</taxon>
        <taxon>Intramacronucleata</taxon>
        <taxon>Oligohymenophorea</taxon>
        <taxon>Peniculida</taxon>
        <taxon>Parameciidae</taxon>
        <taxon>Paramecium</taxon>
    </lineage>
</organism>
<name>A0A8S1QET4_PARPR</name>